<evidence type="ECO:0000313" key="4">
    <source>
        <dbReference type="EMBL" id="XBW08676.1"/>
    </source>
</evidence>
<evidence type="ECO:0000256" key="1">
    <source>
        <dbReference type="ARBA" id="ARBA00022679"/>
    </source>
</evidence>
<dbReference type="InterPro" id="IPR002123">
    <property type="entry name" value="Plipid/glycerol_acylTrfase"/>
</dbReference>
<dbReference type="SMART" id="SM00563">
    <property type="entry name" value="PlsC"/>
    <property type="match status" value="1"/>
</dbReference>
<evidence type="ECO:0000256" key="2">
    <source>
        <dbReference type="ARBA" id="ARBA00023315"/>
    </source>
</evidence>
<name>A0AAU7V8Q1_9ACTO</name>
<sequence length="265" mass="29231">MSQLAQIRKLGPLYQLAYALLTPILGPLTRPHWSGQAPQGGAILVSNHLSNLDPLVLAYAFGVRGHEVRYLAKAELFKVPVLGSILTRWGMVPVQRGSGHAADALDQAAIAVQSGQLISIFPEGTITQDPAFWPMKMKTGAARLALATGQPLVPVLLWGTQDVMDRKSPWLRLRRTDVYIHVLDPIDISDLPADPANHEVVTEVTGRIQSALRTAVSQLRGQDAPERIWDPKSDEHSEASVKKFSSWRRELARKNGRQDILPGRR</sequence>
<proteinExistence type="predicted"/>
<accession>A0AAU7V8Q1</accession>
<dbReference type="SUPFAM" id="SSF69593">
    <property type="entry name" value="Glycerol-3-phosphate (1)-acyltransferase"/>
    <property type="match status" value="1"/>
</dbReference>
<protein>
    <submittedName>
        <fullName evidence="4">Lysophospholipid acyltransferase family protein</fullName>
    </submittedName>
</protein>
<keyword evidence="2 4" id="KW-0012">Acyltransferase</keyword>
<keyword evidence="1" id="KW-0808">Transferase</keyword>
<dbReference type="PANTHER" id="PTHR10434:SF11">
    <property type="entry name" value="1-ACYL-SN-GLYCEROL-3-PHOSPHATE ACYLTRANSFERASE"/>
    <property type="match status" value="1"/>
</dbReference>
<dbReference type="AlphaFoldDB" id="A0AAU7V8Q1"/>
<gene>
    <name evidence="4" type="ORF">SAC06_03715</name>
</gene>
<dbReference type="EMBL" id="CP138335">
    <property type="protein sequence ID" value="XBW08676.1"/>
    <property type="molecule type" value="Genomic_DNA"/>
</dbReference>
<organism evidence="4">
    <name type="scientific">Scrofimicrobium appendicitidis</name>
    <dbReference type="NCBI Taxonomy" id="3079930"/>
    <lineage>
        <taxon>Bacteria</taxon>
        <taxon>Bacillati</taxon>
        <taxon>Actinomycetota</taxon>
        <taxon>Actinomycetes</taxon>
        <taxon>Actinomycetales</taxon>
        <taxon>Actinomycetaceae</taxon>
        <taxon>Scrofimicrobium</taxon>
    </lineage>
</organism>
<dbReference type="CDD" id="cd07989">
    <property type="entry name" value="LPLAT_AGPAT-like"/>
    <property type="match status" value="1"/>
</dbReference>
<reference evidence="4" key="1">
    <citation type="submission" date="2023-11" db="EMBL/GenBank/DDBJ databases">
        <title>Scrofimicrobium hongkongense sp. nov., isolated from a patient with peritonitis.</title>
        <authorList>
            <person name="Lao H.Y."/>
            <person name="Wong A.Y.P."/>
            <person name="Ng T.L."/>
            <person name="Wong R.Y.L."/>
            <person name="Yau M.C.Y."/>
            <person name="Lam J.Y.W."/>
            <person name="Siu G.K.H."/>
        </authorList>
    </citation>
    <scope>NUCLEOTIDE SEQUENCE</scope>
    <source>
        <strain evidence="4">R131</strain>
    </source>
</reference>
<dbReference type="RefSeq" id="WP_350258876.1">
    <property type="nucleotide sequence ID" value="NZ_CP138335.1"/>
</dbReference>
<dbReference type="Pfam" id="PF01553">
    <property type="entry name" value="Acyltransferase"/>
    <property type="match status" value="1"/>
</dbReference>
<feature type="domain" description="Phospholipid/glycerol acyltransferase" evidence="3">
    <location>
        <begin position="42"/>
        <end position="160"/>
    </location>
</feature>
<dbReference type="PANTHER" id="PTHR10434">
    <property type="entry name" value="1-ACYL-SN-GLYCEROL-3-PHOSPHATE ACYLTRANSFERASE"/>
    <property type="match status" value="1"/>
</dbReference>
<dbReference type="GO" id="GO:0006654">
    <property type="term" value="P:phosphatidic acid biosynthetic process"/>
    <property type="evidence" value="ECO:0007669"/>
    <property type="project" value="TreeGrafter"/>
</dbReference>
<evidence type="ECO:0000259" key="3">
    <source>
        <dbReference type="SMART" id="SM00563"/>
    </source>
</evidence>
<dbReference type="KEGG" id="sapp:SAC06_03715"/>
<dbReference type="GO" id="GO:0003841">
    <property type="term" value="F:1-acylglycerol-3-phosphate O-acyltransferase activity"/>
    <property type="evidence" value="ECO:0007669"/>
    <property type="project" value="TreeGrafter"/>
</dbReference>